<dbReference type="EMBL" id="GBXM01050282">
    <property type="protein sequence ID" value="JAH58295.1"/>
    <property type="molecule type" value="Transcribed_RNA"/>
</dbReference>
<evidence type="ECO:0000313" key="2">
    <source>
        <dbReference type="EMBL" id="JAH58295.1"/>
    </source>
</evidence>
<reference evidence="2" key="1">
    <citation type="submission" date="2014-11" db="EMBL/GenBank/DDBJ databases">
        <authorList>
            <person name="Amaro Gonzalez C."/>
        </authorList>
    </citation>
    <scope>NUCLEOTIDE SEQUENCE</scope>
</reference>
<feature type="transmembrane region" description="Helical" evidence="1">
    <location>
        <begin position="20"/>
        <end position="42"/>
    </location>
</feature>
<organism evidence="2">
    <name type="scientific">Anguilla anguilla</name>
    <name type="common">European freshwater eel</name>
    <name type="synonym">Muraena anguilla</name>
    <dbReference type="NCBI Taxonomy" id="7936"/>
    <lineage>
        <taxon>Eukaryota</taxon>
        <taxon>Metazoa</taxon>
        <taxon>Chordata</taxon>
        <taxon>Craniata</taxon>
        <taxon>Vertebrata</taxon>
        <taxon>Euteleostomi</taxon>
        <taxon>Actinopterygii</taxon>
        <taxon>Neopterygii</taxon>
        <taxon>Teleostei</taxon>
        <taxon>Anguilliformes</taxon>
        <taxon>Anguillidae</taxon>
        <taxon>Anguilla</taxon>
    </lineage>
</organism>
<keyword evidence="1" id="KW-1133">Transmembrane helix</keyword>
<dbReference type="AlphaFoldDB" id="A0A0E9TZE7"/>
<sequence>MPLQQLISDRVNNRSMEGRYFFLSCNLTLDLLWYACAVYTVCRMSCQ</sequence>
<evidence type="ECO:0000256" key="1">
    <source>
        <dbReference type="SAM" id="Phobius"/>
    </source>
</evidence>
<protein>
    <submittedName>
        <fullName evidence="2">Uncharacterized protein</fullName>
    </submittedName>
</protein>
<keyword evidence="1" id="KW-0472">Membrane</keyword>
<proteinExistence type="predicted"/>
<keyword evidence="1" id="KW-0812">Transmembrane</keyword>
<reference evidence="2" key="2">
    <citation type="journal article" date="2015" name="Fish Shellfish Immunol.">
        <title>Early steps in the European eel (Anguilla anguilla)-Vibrio vulnificus interaction in the gills: Role of the RtxA13 toxin.</title>
        <authorList>
            <person name="Callol A."/>
            <person name="Pajuelo D."/>
            <person name="Ebbesson L."/>
            <person name="Teles M."/>
            <person name="MacKenzie S."/>
            <person name="Amaro C."/>
        </authorList>
    </citation>
    <scope>NUCLEOTIDE SEQUENCE</scope>
</reference>
<accession>A0A0E9TZE7</accession>
<name>A0A0E9TZE7_ANGAN</name>